<dbReference type="Gene3D" id="3.40.50.300">
    <property type="entry name" value="P-loop containing nucleotide triphosphate hydrolases"/>
    <property type="match status" value="1"/>
</dbReference>
<dbReference type="SUPFAM" id="SSF52540">
    <property type="entry name" value="P-loop containing nucleoside triphosphate hydrolases"/>
    <property type="match status" value="1"/>
</dbReference>
<comment type="caution">
    <text evidence="2">The sequence shown here is derived from an EMBL/GenBank/DDBJ whole genome shotgun (WGS) entry which is preliminary data.</text>
</comment>
<dbReference type="AlphaFoldDB" id="A0A328KHV2"/>
<dbReference type="GO" id="GO:0005829">
    <property type="term" value="C:cytosol"/>
    <property type="evidence" value="ECO:0007669"/>
    <property type="project" value="TreeGrafter"/>
</dbReference>
<dbReference type="Proteomes" id="UP000249099">
    <property type="component" value="Unassembled WGS sequence"/>
</dbReference>
<dbReference type="Pfam" id="PF03796">
    <property type="entry name" value="DnaB_C"/>
    <property type="match status" value="1"/>
</dbReference>
<dbReference type="GO" id="GO:0006260">
    <property type="term" value="P:DNA replication"/>
    <property type="evidence" value="ECO:0007669"/>
    <property type="project" value="InterPro"/>
</dbReference>
<accession>A0A328KHV2</accession>
<proteinExistence type="predicted"/>
<evidence type="ECO:0000313" key="3">
    <source>
        <dbReference type="Proteomes" id="UP000249099"/>
    </source>
</evidence>
<dbReference type="GO" id="GO:0005524">
    <property type="term" value="F:ATP binding"/>
    <property type="evidence" value="ECO:0007669"/>
    <property type="project" value="InterPro"/>
</dbReference>
<dbReference type="PANTHER" id="PTHR30153">
    <property type="entry name" value="REPLICATIVE DNA HELICASE DNAB"/>
    <property type="match status" value="1"/>
</dbReference>
<dbReference type="PANTHER" id="PTHR30153:SF2">
    <property type="entry name" value="REPLICATIVE DNA HELICASE"/>
    <property type="match status" value="1"/>
</dbReference>
<name>A0A328KHV2_9LACT</name>
<gene>
    <name evidence="2" type="ORF">B8A44_09490</name>
</gene>
<evidence type="ECO:0000259" key="1">
    <source>
        <dbReference type="Pfam" id="PF03796"/>
    </source>
</evidence>
<dbReference type="InterPro" id="IPR007694">
    <property type="entry name" value="DNA_helicase_DnaB-like_C"/>
</dbReference>
<dbReference type="InterPro" id="IPR027417">
    <property type="entry name" value="P-loop_NTPase"/>
</dbReference>
<organism evidence="2 3">
    <name type="scientific">Dolosigranulum pigrum</name>
    <dbReference type="NCBI Taxonomy" id="29394"/>
    <lineage>
        <taxon>Bacteria</taxon>
        <taxon>Bacillati</taxon>
        <taxon>Bacillota</taxon>
        <taxon>Bacilli</taxon>
        <taxon>Lactobacillales</taxon>
        <taxon>Carnobacteriaceae</taxon>
        <taxon>Dolosigranulum</taxon>
    </lineage>
</organism>
<evidence type="ECO:0000313" key="2">
    <source>
        <dbReference type="EMBL" id="RAN61414.1"/>
    </source>
</evidence>
<protein>
    <recommendedName>
        <fullName evidence="1">SF4 helicase domain-containing protein</fullName>
    </recommendedName>
</protein>
<dbReference type="GO" id="GO:0003678">
    <property type="term" value="F:DNA helicase activity"/>
    <property type="evidence" value="ECO:0007669"/>
    <property type="project" value="InterPro"/>
</dbReference>
<reference evidence="2 3" key="1">
    <citation type="submission" date="2017-03" db="EMBL/GenBank/DDBJ databases">
        <title>wgs assembly of Dolosigranulum pigrum KPL CDC strains.</title>
        <authorList>
            <person name="Brugger S.D."/>
            <person name="Pettigrew M."/>
            <person name="Kong Y."/>
            <person name="Lemon K.P."/>
        </authorList>
    </citation>
    <scope>NUCLEOTIDE SEQUENCE [LARGE SCALE GENOMIC DNA]</scope>
    <source>
        <strain evidence="2 3">KPL1931_CDC4294-98</strain>
    </source>
</reference>
<sequence length="461" mass="53995">MQYVVSLFSDRDLYDEYKIPSEHITNSHWRFYYRMLEDMIDKMNINKIDEMNVDLYVQGRNDKFQKFYKNCGGYDTIQEAIDIIETANIGTYYHEVLRYSAIWKLYKAGFEVENNWEDIESLTYEELTNYYEGMLDEIFSNIDMGQDKVFDIKSDVRTMIKRADEGVLRGLPVASRALNAKTNGMALGNITMVGGMSGVGKTFFTLNQLLPSVIKEGEKILIMCNEEDMGKWQQEIVTWVINNKFEKHFLKSRFYQGDFSNDEKRLLKKSVEWLEEHIEDGLINFVNFSMYSMDKAIRLIRKYATQFDTKYFIIDTLKLDNDIGSTVTENSWLQLQQNMVKLYNVIKPSENNLHVWVTYQLNKTMKNRYLDQSALGMSKNVADVVSTLILLRDVLESEKGAKGISVKDKHTIEKLSEDRQYMIAFLDKNRQGSTHEQVVWEVDKGRNVMKDKGYARISQDY</sequence>
<feature type="domain" description="SF4 helicase" evidence="1">
    <location>
        <begin position="170"/>
        <end position="435"/>
    </location>
</feature>
<dbReference type="EMBL" id="NAQV01000058">
    <property type="protein sequence ID" value="RAN61414.1"/>
    <property type="molecule type" value="Genomic_DNA"/>
</dbReference>